<dbReference type="RefSeq" id="WP_103933875.1">
    <property type="nucleotide sequence ID" value="NZ_FNVA01000005.1"/>
</dbReference>
<dbReference type="GO" id="GO:0009395">
    <property type="term" value="P:phospholipid catabolic process"/>
    <property type="evidence" value="ECO:0007669"/>
    <property type="project" value="TreeGrafter"/>
</dbReference>
<evidence type="ECO:0000256" key="5">
    <source>
        <dbReference type="ARBA" id="ARBA00023180"/>
    </source>
</evidence>
<dbReference type="InterPro" id="IPR047794">
    <property type="entry name" value="C45_proenzyme-like"/>
</dbReference>
<evidence type="ECO:0000256" key="2">
    <source>
        <dbReference type="ARBA" id="ARBA00022801"/>
    </source>
</evidence>
<keyword evidence="8" id="KW-1185">Reference proteome</keyword>
<proteinExistence type="predicted"/>
<dbReference type="Proteomes" id="UP000236728">
    <property type="component" value="Unassembled WGS sequence"/>
</dbReference>
<evidence type="ECO:0000313" key="8">
    <source>
        <dbReference type="Proteomes" id="UP000236728"/>
    </source>
</evidence>
<name>A0A1H6AAP4_9BACT</name>
<dbReference type="PANTHER" id="PTHR12370:SF3">
    <property type="entry name" value="PHOSPHOLIPASE B-LIKE 2-RELATED"/>
    <property type="match status" value="1"/>
</dbReference>
<dbReference type="Pfam" id="PF04916">
    <property type="entry name" value="Phospholip_B"/>
    <property type="match status" value="1"/>
</dbReference>
<keyword evidence="1 6" id="KW-0732">Signal</keyword>
<dbReference type="GO" id="GO:0004620">
    <property type="term" value="F:phospholipase activity"/>
    <property type="evidence" value="ECO:0007669"/>
    <property type="project" value="InterPro"/>
</dbReference>
<evidence type="ECO:0000256" key="4">
    <source>
        <dbReference type="ARBA" id="ARBA00023098"/>
    </source>
</evidence>
<dbReference type="EMBL" id="FNVA01000005">
    <property type="protein sequence ID" value="SEG45370.1"/>
    <property type="molecule type" value="Genomic_DNA"/>
</dbReference>
<keyword evidence="3" id="KW-0442">Lipid degradation</keyword>
<evidence type="ECO:0000256" key="6">
    <source>
        <dbReference type="SAM" id="SignalP"/>
    </source>
</evidence>
<dbReference type="GO" id="GO:0005576">
    <property type="term" value="C:extracellular region"/>
    <property type="evidence" value="ECO:0007669"/>
    <property type="project" value="TreeGrafter"/>
</dbReference>
<reference evidence="7 8" key="1">
    <citation type="submission" date="2016-10" db="EMBL/GenBank/DDBJ databases">
        <authorList>
            <person name="de Groot N.N."/>
        </authorList>
    </citation>
    <scope>NUCLEOTIDE SEQUENCE [LARGE SCALE GENOMIC DNA]</scope>
    <source>
        <strain evidence="7 8">DSM 22489</strain>
    </source>
</reference>
<dbReference type="Gene3D" id="3.60.60.30">
    <property type="match status" value="1"/>
</dbReference>
<feature type="chain" id="PRO_5009292496" evidence="6">
    <location>
        <begin position="22"/>
        <end position="474"/>
    </location>
</feature>
<protein>
    <submittedName>
        <fullName evidence="7">Phospholipase B</fullName>
    </submittedName>
</protein>
<dbReference type="AlphaFoldDB" id="A0A1H6AAP4"/>
<organism evidence="7 8">
    <name type="scientific">Bryocella elongata</name>
    <dbReference type="NCBI Taxonomy" id="863522"/>
    <lineage>
        <taxon>Bacteria</taxon>
        <taxon>Pseudomonadati</taxon>
        <taxon>Acidobacteriota</taxon>
        <taxon>Terriglobia</taxon>
        <taxon>Terriglobales</taxon>
        <taxon>Acidobacteriaceae</taxon>
        <taxon>Bryocella</taxon>
    </lineage>
</organism>
<keyword evidence="2" id="KW-0378">Hydrolase</keyword>
<evidence type="ECO:0000256" key="3">
    <source>
        <dbReference type="ARBA" id="ARBA00022963"/>
    </source>
</evidence>
<dbReference type="NCBIfam" id="NF040521">
    <property type="entry name" value="C45_proenzyme"/>
    <property type="match status" value="1"/>
</dbReference>
<keyword evidence="4" id="KW-0443">Lipid metabolism</keyword>
<dbReference type="OrthoDB" id="8109453at2"/>
<keyword evidence="5" id="KW-0325">Glycoprotein</keyword>
<sequence>MRLLIALALGILCLSPVTSQAEDARLKGGYTFRHDGWTYVHLEGTPGQIGFQHGYLLTPQIEDNVKVYQVEAPHAYERDWAFFREAGRTQLWENLDPEYKEELKGIAAGLKAHGSSLDLWDVVALNGVLEIGDYYIPTLNKKENRPNPPAASAPGKCSAFIATGSATKDGKIVIAHSNWSSYAEGERWTMMFDIQPQHGYRILMDGLPGVITSQDDFGVNASGIMMTETTLPMAAGFDKNGVAEFDRSRKALQYASSIDDYAAIMRKGNNGGYANSWLVGDRKTGEIAYLELGLRHTPLTRRKDGYFVSSNFAADPDLIRDDTPGFNPNDLSSSMNARRVTGEQFMKTHYGKLDAQLAEAFLSDHYDSYEKKIDIGKRSLCGHEELSAEGEKVWGNPPYSPSGAVTGEVMDDTMAANMSMIVRAGHPCGDNFLAEPFFKAHPEFAWQKPILHDMKAGPWSQFSINAKVPSANAD</sequence>
<dbReference type="PANTHER" id="PTHR12370">
    <property type="entry name" value="PHOSPHOLIPASE B-RELATED"/>
    <property type="match status" value="1"/>
</dbReference>
<dbReference type="InterPro" id="IPR007000">
    <property type="entry name" value="PLipase_B-like"/>
</dbReference>
<feature type="signal peptide" evidence="6">
    <location>
        <begin position="1"/>
        <end position="21"/>
    </location>
</feature>
<accession>A0A1H6AAP4</accession>
<evidence type="ECO:0000256" key="1">
    <source>
        <dbReference type="ARBA" id="ARBA00022729"/>
    </source>
</evidence>
<gene>
    <name evidence="7" type="ORF">SAMN05421819_3012</name>
</gene>
<evidence type="ECO:0000313" key="7">
    <source>
        <dbReference type="EMBL" id="SEG45370.1"/>
    </source>
</evidence>